<dbReference type="SMART" id="SM00420">
    <property type="entry name" value="HTH_DEOR"/>
    <property type="match status" value="1"/>
</dbReference>
<keyword evidence="2" id="KW-0805">Transcription regulation</keyword>
<protein>
    <submittedName>
        <fullName evidence="5">DeoR/GlpR transcriptional regulator</fullName>
    </submittedName>
</protein>
<dbReference type="InterPro" id="IPR050313">
    <property type="entry name" value="Carb_Metab_HTH_regulators"/>
</dbReference>
<evidence type="ECO:0000313" key="6">
    <source>
        <dbReference type="Proteomes" id="UP000621447"/>
    </source>
</evidence>
<dbReference type="SMART" id="SM01134">
    <property type="entry name" value="DeoRC"/>
    <property type="match status" value="1"/>
</dbReference>
<keyword evidence="6" id="KW-1185">Reference proteome</keyword>
<name>A0ABX2JII3_9SPHN</name>
<keyword evidence="1" id="KW-0678">Repressor</keyword>
<dbReference type="InterPro" id="IPR036388">
    <property type="entry name" value="WH-like_DNA-bd_sf"/>
</dbReference>
<proteinExistence type="predicted"/>
<dbReference type="SUPFAM" id="SSF46785">
    <property type="entry name" value="Winged helix' DNA-binding domain"/>
    <property type="match status" value="1"/>
</dbReference>
<dbReference type="PRINTS" id="PR00037">
    <property type="entry name" value="HTHLACR"/>
</dbReference>
<dbReference type="InterPro" id="IPR014036">
    <property type="entry name" value="DeoR-like_C"/>
</dbReference>
<dbReference type="SUPFAM" id="SSF100950">
    <property type="entry name" value="NagB/RpiA/CoA transferase-like"/>
    <property type="match status" value="1"/>
</dbReference>
<dbReference type="PROSITE" id="PS51000">
    <property type="entry name" value="HTH_DEOR_2"/>
    <property type="match status" value="1"/>
</dbReference>
<evidence type="ECO:0000259" key="4">
    <source>
        <dbReference type="PROSITE" id="PS51000"/>
    </source>
</evidence>
<reference evidence="5 6" key="1">
    <citation type="submission" date="2020-06" db="EMBL/GenBank/DDBJ databases">
        <title>Sphingomonas hominis sp. nov., a member of the Sphingomonas, isolated from the hair of a 22-year-old girl.</title>
        <authorList>
            <person name="Zhang D.-F."/>
            <person name="Cui X.-W."/>
        </authorList>
    </citation>
    <scope>NUCLEOTIDE SEQUENCE [LARGE SCALE GENOMIC DNA]</scope>
    <source>
        <strain evidence="5 6">HHU CXW</strain>
    </source>
</reference>
<evidence type="ECO:0000313" key="5">
    <source>
        <dbReference type="EMBL" id="NTS65584.1"/>
    </source>
</evidence>
<evidence type="ECO:0000256" key="3">
    <source>
        <dbReference type="ARBA" id="ARBA00023163"/>
    </source>
</evidence>
<dbReference type="PANTHER" id="PTHR30363:SF4">
    <property type="entry name" value="GLYCEROL-3-PHOSPHATE REGULON REPRESSOR"/>
    <property type="match status" value="1"/>
</dbReference>
<dbReference type="Proteomes" id="UP000621447">
    <property type="component" value="Unassembled WGS sequence"/>
</dbReference>
<dbReference type="InterPro" id="IPR036390">
    <property type="entry name" value="WH_DNA-bd_sf"/>
</dbReference>
<feature type="domain" description="HTH deoR-type" evidence="4">
    <location>
        <begin position="9"/>
        <end position="64"/>
    </location>
</feature>
<comment type="caution">
    <text evidence="5">The sequence shown here is derived from an EMBL/GenBank/DDBJ whole genome shotgun (WGS) entry which is preliminary data.</text>
</comment>
<evidence type="ECO:0000256" key="1">
    <source>
        <dbReference type="ARBA" id="ARBA00022491"/>
    </source>
</evidence>
<dbReference type="Gene3D" id="3.40.50.1360">
    <property type="match status" value="1"/>
</dbReference>
<dbReference type="Pfam" id="PF00455">
    <property type="entry name" value="DeoRC"/>
    <property type="match status" value="1"/>
</dbReference>
<dbReference type="RefSeq" id="WP_174194174.1">
    <property type="nucleotide sequence ID" value="NZ_JABULH010000004.1"/>
</dbReference>
<accession>A0ABX2JII3</accession>
<sequence length="262" mass="27450">MNQPALDLVADRHRRILERARQTGSVAVEALASEFGVTPQTIRKDLNDLAARAMLARVHGGAVVTSGVDNLDHATRAAVASDAKAAIGAAAARLVPEGASLFVNIGTTTEAVARALTNHRELLAITNNLNVVDIFAGRAGIEVIAAGGRVRASDRAVVGALAMDFIRGFRVDYAVIGASAIDTDGTLLDFDVEEVRVSQTIIAHARKVILVADRSKVGRPAPVRIAGVDAIDYLVTDRIEPHLADACREAGVAVIETEAEAG</sequence>
<keyword evidence="3" id="KW-0804">Transcription</keyword>
<dbReference type="InterPro" id="IPR001034">
    <property type="entry name" value="DeoR_HTH"/>
</dbReference>
<organism evidence="5 6">
    <name type="scientific">Sphingomonas hominis</name>
    <dbReference type="NCBI Taxonomy" id="2741495"/>
    <lineage>
        <taxon>Bacteria</taxon>
        <taxon>Pseudomonadati</taxon>
        <taxon>Pseudomonadota</taxon>
        <taxon>Alphaproteobacteria</taxon>
        <taxon>Sphingomonadales</taxon>
        <taxon>Sphingomonadaceae</taxon>
        <taxon>Sphingomonas</taxon>
    </lineage>
</organism>
<dbReference type="EMBL" id="JABULH010000004">
    <property type="protein sequence ID" value="NTS65584.1"/>
    <property type="molecule type" value="Genomic_DNA"/>
</dbReference>
<evidence type="ECO:0000256" key="2">
    <source>
        <dbReference type="ARBA" id="ARBA00023015"/>
    </source>
</evidence>
<dbReference type="Pfam" id="PF08220">
    <property type="entry name" value="HTH_DeoR"/>
    <property type="match status" value="1"/>
</dbReference>
<gene>
    <name evidence="5" type="ORF">HRV97_10470</name>
</gene>
<dbReference type="PANTHER" id="PTHR30363">
    <property type="entry name" value="HTH-TYPE TRANSCRIPTIONAL REGULATOR SRLR-RELATED"/>
    <property type="match status" value="1"/>
</dbReference>
<dbReference type="Gene3D" id="1.10.10.10">
    <property type="entry name" value="Winged helix-like DNA-binding domain superfamily/Winged helix DNA-binding domain"/>
    <property type="match status" value="1"/>
</dbReference>
<dbReference type="InterPro" id="IPR037171">
    <property type="entry name" value="NagB/RpiA_transferase-like"/>
</dbReference>